<gene>
    <name evidence="3" type="ORF">LT85_0640</name>
</gene>
<dbReference type="Gene3D" id="3.50.50.60">
    <property type="entry name" value="FAD/NAD(P)-binding domain"/>
    <property type="match status" value="2"/>
</dbReference>
<dbReference type="KEGG" id="care:LT85_0640"/>
<dbReference type="InterPro" id="IPR017224">
    <property type="entry name" value="Opine_Oxase_asu/HCN_bsu"/>
</dbReference>
<dbReference type="PANTHER" id="PTHR42949">
    <property type="entry name" value="ANAEROBIC GLYCEROL-3-PHOSPHATE DEHYDROGENASE SUBUNIT B"/>
    <property type="match status" value="1"/>
</dbReference>
<proteinExistence type="predicted"/>
<evidence type="ECO:0000259" key="2">
    <source>
        <dbReference type="Pfam" id="PF07992"/>
    </source>
</evidence>
<dbReference type="GO" id="GO:0016491">
    <property type="term" value="F:oxidoreductase activity"/>
    <property type="evidence" value="ECO:0007669"/>
    <property type="project" value="UniProtKB-KW"/>
</dbReference>
<dbReference type="PRINTS" id="PR00469">
    <property type="entry name" value="PNDRDTASEII"/>
</dbReference>
<dbReference type="Pfam" id="PF07992">
    <property type="entry name" value="Pyr_redox_2"/>
    <property type="match status" value="1"/>
</dbReference>
<dbReference type="STRING" id="279058.LT85_0640"/>
<keyword evidence="1" id="KW-0560">Oxidoreductase</keyword>
<organism evidence="3 4">
    <name type="scientific">Collimonas arenae</name>
    <dbReference type="NCBI Taxonomy" id="279058"/>
    <lineage>
        <taxon>Bacteria</taxon>
        <taxon>Pseudomonadati</taxon>
        <taxon>Pseudomonadota</taxon>
        <taxon>Betaproteobacteria</taxon>
        <taxon>Burkholderiales</taxon>
        <taxon>Oxalobacteraceae</taxon>
        <taxon>Collimonas</taxon>
    </lineage>
</organism>
<dbReference type="Gene3D" id="1.10.10.1100">
    <property type="entry name" value="BFD-like [2Fe-2S]-binding domain"/>
    <property type="match status" value="1"/>
</dbReference>
<dbReference type="EMBL" id="CP009962">
    <property type="protein sequence ID" value="AIY39800.1"/>
    <property type="molecule type" value="Genomic_DNA"/>
</dbReference>
<dbReference type="PIRSF" id="PIRSF037495">
    <property type="entry name" value="Opine_OX_OoxA/HcnB"/>
    <property type="match status" value="1"/>
</dbReference>
<dbReference type="PANTHER" id="PTHR42949:SF3">
    <property type="entry name" value="ANAEROBIC GLYCEROL-3-PHOSPHATE DEHYDROGENASE SUBUNIT B"/>
    <property type="match status" value="1"/>
</dbReference>
<reference evidence="4" key="1">
    <citation type="journal article" date="2014" name="Soil Biol. Biochem.">
        <title>Structure and function of bacterial communities in ageing soils: Insights from the Mendocino ecological staircase.</title>
        <authorList>
            <person name="Uroz S."/>
            <person name="Tech J.J."/>
            <person name="Sawaya N.A."/>
            <person name="Frey-Klett P."/>
            <person name="Leveau J.H.J."/>
        </authorList>
    </citation>
    <scope>NUCLEOTIDE SEQUENCE [LARGE SCALE GENOMIC DNA]</scope>
    <source>
        <strain evidence="4">Cal35</strain>
    </source>
</reference>
<accession>A0A0A1F7P8</accession>
<dbReference type="AlphaFoldDB" id="A0A0A1F7P8"/>
<evidence type="ECO:0000313" key="3">
    <source>
        <dbReference type="EMBL" id="AIY39800.1"/>
    </source>
</evidence>
<dbReference type="InterPro" id="IPR051691">
    <property type="entry name" value="Metab_Enz_Cyan_OpOx_G3PDH"/>
</dbReference>
<dbReference type="HOGENOM" id="CLU_030705_1_2_4"/>
<dbReference type="SUPFAM" id="SSF51905">
    <property type="entry name" value="FAD/NAD(P)-binding domain"/>
    <property type="match status" value="1"/>
</dbReference>
<keyword evidence="4" id="KW-1185">Reference proteome</keyword>
<dbReference type="PRINTS" id="PR00368">
    <property type="entry name" value="FADPNR"/>
</dbReference>
<dbReference type="InterPro" id="IPR036188">
    <property type="entry name" value="FAD/NAD-bd_sf"/>
</dbReference>
<protein>
    <submittedName>
        <fullName evidence="3">Putative oxidoreductase in 4-hydroxyproline catabolic gene cluster</fullName>
    </submittedName>
</protein>
<name>A0A0A1F7P8_9BURK</name>
<sequence length="425" mass="45389">MMHAADIVIIGAGPAGLAAARSAAQRGVTVALVDDNPLAGGQIWRGGPQHSQHPQAGKLWAELQQMANVQWFMQSRVVGQAAAAQLLLETPQQTFKLAYRKLILATGARERLLPFPGWTLPGVTGAGGLQALVKGGYPVRGKRIVVAGSGPLLLAVAATLRQHGAQVLHVLEQSSRRKLAGFALQLVRTPEKLRQAWQLRSQLAGVPYHAGSYVLQALGEQQLRAVQVTIAERRLSIECDYLACGYGLLPNTELAQALGCRIADSAIQVNEHQQTSIENVYCAGEGTGVGGVDLALAEGHIAGGQAAALGPPAQRWLTQRRAQQAFAERLQDAFALRPELRRLCDPDTLVCRCEDVAYADLQAHASWRSAKLQTRCGMGPCQGRVCGGASDFLFGWKPDSVRLPISPARISSLITLHSTSPVDGD</sequence>
<dbReference type="InterPro" id="IPR023753">
    <property type="entry name" value="FAD/NAD-binding_dom"/>
</dbReference>
<feature type="domain" description="FAD/NAD(P)-binding" evidence="2">
    <location>
        <begin position="6"/>
        <end position="287"/>
    </location>
</feature>
<evidence type="ECO:0000256" key="1">
    <source>
        <dbReference type="ARBA" id="ARBA00023002"/>
    </source>
</evidence>
<dbReference type="InterPro" id="IPR041854">
    <property type="entry name" value="BFD-like_2Fe2S-bd_dom_sf"/>
</dbReference>
<dbReference type="Proteomes" id="UP000030302">
    <property type="component" value="Chromosome"/>
</dbReference>
<evidence type="ECO:0000313" key="4">
    <source>
        <dbReference type="Proteomes" id="UP000030302"/>
    </source>
</evidence>